<keyword evidence="4 6" id="KW-1133">Transmembrane helix</keyword>
<dbReference type="NCBIfam" id="TIGR00797">
    <property type="entry name" value="matE"/>
    <property type="match status" value="1"/>
</dbReference>
<name>A0ABT8LHW8_9BACT</name>
<dbReference type="PANTHER" id="PTHR42893:SF46">
    <property type="entry name" value="PROTEIN DETOXIFICATION 44, CHLOROPLASTIC"/>
    <property type="match status" value="1"/>
</dbReference>
<dbReference type="EMBL" id="JAUJEB010000016">
    <property type="protein sequence ID" value="MDN5217392.1"/>
    <property type="molecule type" value="Genomic_DNA"/>
</dbReference>
<comment type="similarity">
    <text evidence="2">Belongs to the multi antimicrobial extrusion (MATE) (TC 2.A.66.1) family.</text>
</comment>
<evidence type="ECO:0000256" key="5">
    <source>
        <dbReference type="ARBA" id="ARBA00023136"/>
    </source>
</evidence>
<keyword evidence="8" id="KW-1185">Reference proteome</keyword>
<dbReference type="Proteomes" id="UP001172083">
    <property type="component" value="Unassembled WGS sequence"/>
</dbReference>
<evidence type="ECO:0000313" key="7">
    <source>
        <dbReference type="EMBL" id="MDN5217392.1"/>
    </source>
</evidence>
<feature type="transmembrane region" description="Helical" evidence="6">
    <location>
        <begin position="80"/>
        <end position="104"/>
    </location>
</feature>
<feature type="transmembrane region" description="Helical" evidence="6">
    <location>
        <begin position="227"/>
        <end position="249"/>
    </location>
</feature>
<feature type="transmembrane region" description="Helical" evidence="6">
    <location>
        <begin position="154"/>
        <end position="173"/>
    </location>
</feature>
<evidence type="ECO:0000256" key="4">
    <source>
        <dbReference type="ARBA" id="ARBA00022989"/>
    </source>
</evidence>
<feature type="transmembrane region" description="Helical" evidence="6">
    <location>
        <begin position="406"/>
        <end position="428"/>
    </location>
</feature>
<sequence length="431" mass="47962">MNKEILKLALPNIISNLSVPLLSIVDVALMGHLESAHFILAVGFGTSLFNFLYWGFGFLRMGTTGLTAQAYGNKNRPETFYLFFRASLIAITIGLILILCRSYLLQLGLPLFDTSPEVEASLVAYYNVRIYAAPATLMGYVIIGWFLGMQDAKIPMILTILVNTVNISGSFYFVKYAGMKADGVALGTVLAQYTGLVCGGLFLLWKHRSVSAHFDWEKIIHWPAIKSFLQINLDIIIRTLCLIFTLTYFKIQSGNMGVTVGAANIVLLEFFTIAAYGIDGFAFAAESITGKYFGAGKYNKLKMSIKLCFLWGIGIGLLFTGIFYASGTDILRMITNQEPVYLMAQDYLVWMIFSPVLMVIPFIWDGVYIGLTASKAMRNSMLIATVLCYLPAQFVLSNYYHNHGLWLALMIFFLARGITQTILAKSFIPPK</sequence>
<dbReference type="Pfam" id="PF01554">
    <property type="entry name" value="MatE"/>
    <property type="match status" value="2"/>
</dbReference>
<feature type="transmembrane region" description="Helical" evidence="6">
    <location>
        <begin position="261"/>
        <end position="284"/>
    </location>
</feature>
<evidence type="ECO:0000256" key="6">
    <source>
        <dbReference type="SAM" id="Phobius"/>
    </source>
</evidence>
<evidence type="ECO:0000256" key="3">
    <source>
        <dbReference type="ARBA" id="ARBA00022692"/>
    </source>
</evidence>
<feature type="transmembrane region" description="Helical" evidence="6">
    <location>
        <begin position="381"/>
        <end position="400"/>
    </location>
</feature>
<comment type="subcellular location">
    <subcellularLocation>
        <location evidence="1">Membrane</location>
        <topology evidence="1">Multi-pass membrane protein</topology>
    </subcellularLocation>
</comment>
<proteinExistence type="inferred from homology"/>
<keyword evidence="3 6" id="KW-0812">Transmembrane</keyword>
<keyword evidence="5 6" id="KW-0472">Membrane</keyword>
<evidence type="ECO:0000256" key="2">
    <source>
        <dbReference type="ARBA" id="ARBA00010199"/>
    </source>
</evidence>
<reference evidence="7" key="1">
    <citation type="submission" date="2023-06" db="EMBL/GenBank/DDBJ databases">
        <title>Genomic of Agaribacillus aureum.</title>
        <authorList>
            <person name="Wang G."/>
        </authorList>
    </citation>
    <scope>NUCLEOTIDE SEQUENCE</scope>
    <source>
        <strain evidence="7">BMA12</strain>
    </source>
</reference>
<dbReference type="PANTHER" id="PTHR42893">
    <property type="entry name" value="PROTEIN DETOXIFICATION 44, CHLOROPLASTIC-RELATED"/>
    <property type="match status" value="1"/>
</dbReference>
<evidence type="ECO:0000313" key="8">
    <source>
        <dbReference type="Proteomes" id="UP001172083"/>
    </source>
</evidence>
<accession>A0ABT8LHW8</accession>
<feature type="transmembrane region" description="Helical" evidence="6">
    <location>
        <begin position="185"/>
        <end position="206"/>
    </location>
</feature>
<protein>
    <submittedName>
        <fullName evidence="7">MATE family efflux transporter</fullName>
    </submittedName>
</protein>
<gene>
    <name evidence="7" type="ORF">QQ020_35285</name>
</gene>
<dbReference type="InterPro" id="IPR002528">
    <property type="entry name" value="MATE_fam"/>
</dbReference>
<comment type="caution">
    <text evidence="7">The sequence shown here is derived from an EMBL/GenBank/DDBJ whole genome shotgun (WGS) entry which is preliminary data.</text>
</comment>
<feature type="transmembrane region" description="Helical" evidence="6">
    <location>
        <begin position="347"/>
        <end position="369"/>
    </location>
</feature>
<dbReference type="RefSeq" id="WP_346762729.1">
    <property type="nucleotide sequence ID" value="NZ_JAUJEB010000016.1"/>
</dbReference>
<evidence type="ECO:0000256" key="1">
    <source>
        <dbReference type="ARBA" id="ARBA00004141"/>
    </source>
</evidence>
<feature type="transmembrane region" description="Helical" evidence="6">
    <location>
        <begin position="124"/>
        <end position="147"/>
    </location>
</feature>
<organism evidence="7 8">
    <name type="scientific">Agaribacillus aureus</name>
    <dbReference type="NCBI Taxonomy" id="3051825"/>
    <lineage>
        <taxon>Bacteria</taxon>
        <taxon>Pseudomonadati</taxon>
        <taxon>Bacteroidota</taxon>
        <taxon>Cytophagia</taxon>
        <taxon>Cytophagales</taxon>
        <taxon>Splendidivirgaceae</taxon>
        <taxon>Agaribacillus</taxon>
    </lineage>
</organism>
<feature type="transmembrane region" description="Helical" evidence="6">
    <location>
        <begin position="12"/>
        <end position="32"/>
    </location>
</feature>
<dbReference type="InterPro" id="IPR044644">
    <property type="entry name" value="DinF-like"/>
</dbReference>
<dbReference type="CDD" id="cd13136">
    <property type="entry name" value="MATE_DinF_like"/>
    <property type="match status" value="1"/>
</dbReference>
<feature type="transmembrane region" description="Helical" evidence="6">
    <location>
        <begin position="38"/>
        <end position="59"/>
    </location>
</feature>
<feature type="transmembrane region" description="Helical" evidence="6">
    <location>
        <begin position="305"/>
        <end position="327"/>
    </location>
</feature>